<accession>A0A9Q3B9E5</accession>
<feature type="compositionally biased region" description="Basic and acidic residues" evidence="1">
    <location>
        <begin position="1"/>
        <end position="10"/>
    </location>
</feature>
<protein>
    <submittedName>
        <fullName evidence="2">Uncharacterized protein</fullName>
    </submittedName>
</protein>
<keyword evidence="3" id="KW-1185">Reference proteome</keyword>
<name>A0A9Q3B9E5_9BASI</name>
<feature type="region of interest" description="Disordered" evidence="1">
    <location>
        <begin position="1"/>
        <end position="20"/>
    </location>
</feature>
<evidence type="ECO:0000256" key="1">
    <source>
        <dbReference type="SAM" id="MobiDB-lite"/>
    </source>
</evidence>
<dbReference type="EMBL" id="AVOT02000090">
    <property type="protein sequence ID" value="MBW0460997.1"/>
    <property type="molecule type" value="Genomic_DNA"/>
</dbReference>
<evidence type="ECO:0000313" key="3">
    <source>
        <dbReference type="Proteomes" id="UP000765509"/>
    </source>
</evidence>
<sequence>MEGEEPSKKEGRGKRRSNPFSGVVCAFPGISRATLKGLGEDNSEEGVNSVEEEESYGTAAALLLPGNLKELEGQI</sequence>
<gene>
    <name evidence="2" type="ORF">O181_000712</name>
</gene>
<proteinExistence type="predicted"/>
<evidence type="ECO:0000313" key="2">
    <source>
        <dbReference type="EMBL" id="MBW0460997.1"/>
    </source>
</evidence>
<comment type="caution">
    <text evidence="2">The sequence shown here is derived from an EMBL/GenBank/DDBJ whole genome shotgun (WGS) entry which is preliminary data.</text>
</comment>
<dbReference type="AlphaFoldDB" id="A0A9Q3B9E5"/>
<organism evidence="2 3">
    <name type="scientific">Austropuccinia psidii MF-1</name>
    <dbReference type="NCBI Taxonomy" id="1389203"/>
    <lineage>
        <taxon>Eukaryota</taxon>
        <taxon>Fungi</taxon>
        <taxon>Dikarya</taxon>
        <taxon>Basidiomycota</taxon>
        <taxon>Pucciniomycotina</taxon>
        <taxon>Pucciniomycetes</taxon>
        <taxon>Pucciniales</taxon>
        <taxon>Sphaerophragmiaceae</taxon>
        <taxon>Austropuccinia</taxon>
    </lineage>
</organism>
<dbReference type="Proteomes" id="UP000765509">
    <property type="component" value="Unassembled WGS sequence"/>
</dbReference>
<reference evidence="2" key="1">
    <citation type="submission" date="2021-03" db="EMBL/GenBank/DDBJ databases">
        <title>Draft genome sequence of rust myrtle Austropuccinia psidii MF-1, a brazilian biotype.</title>
        <authorList>
            <person name="Quecine M.C."/>
            <person name="Pachon D.M.R."/>
            <person name="Bonatelli M.L."/>
            <person name="Correr F.H."/>
            <person name="Franceschini L.M."/>
            <person name="Leite T.F."/>
            <person name="Margarido G.R.A."/>
            <person name="Almeida C.A."/>
            <person name="Ferrarezi J.A."/>
            <person name="Labate C.A."/>
        </authorList>
    </citation>
    <scope>NUCLEOTIDE SEQUENCE</scope>
    <source>
        <strain evidence="2">MF-1</strain>
    </source>
</reference>